<evidence type="ECO:0000256" key="2">
    <source>
        <dbReference type="ARBA" id="ARBA00023125"/>
    </source>
</evidence>
<protein>
    <submittedName>
        <fullName evidence="5">HTH-type transcriptional repressor CytR</fullName>
    </submittedName>
</protein>
<evidence type="ECO:0000313" key="5">
    <source>
        <dbReference type="EMBL" id="OFI01502.1"/>
    </source>
</evidence>
<dbReference type="PANTHER" id="PTHR30146:SF109">
    <property type="entry name" value="HTH-TYPE TRANSCRIPTIONAL REGULATOR GALS"/>
    <property type="match status" value="1"/>
</dbReference>
<gene>
    <name evidence="5" type="primary">cytR</name>
    <name evidence="5" type="ORF">CLOACE_21170</name>
</gene>
<keyword evidence="2" id="KW-0238">DNA-binding</keyword>
<dbReference type="STRING" id="1121290.CLAOCE_21170"/>
<dbReference type="SUPFAM" id="SSF53822">
    <property type="entry name" value="Periplasmic binding protein-like I"/>
    <property type="match status" value="1"/>
</dbReference>
<dbReference type="EMBL" id="LZFO01000043">
    <property type="protein sequence ID" value="OFI01502.1"/>
    <property type="molecule type" value="Genomic_DNA"/>
</dbReference>
<dbReference type="SMART" id="SM00354">
    <property type="entry name" value="HTH_LACI"/>
    <property type="match status" value="1"/>
</dbReference>
<dbReference type="RefSeq" id="WP_070111175.1">
    <property type="nucleotide sequence ID" value="NZ_LZFO01000043.1"/>
</dbReference>
<keyword evidence="3" id="KW-0804">Transcription</keyword>
<organism evidence="5 6">
    <name type="scientific">Clostridium acetireducens DSM 10703</name>
    <dbReference type="NCBI Taxonomy" id="1121290"/>
    <lineage>
        <taxon>Bacteria</taxon>
        <taxon>Bacillati</taxon>
        <taxon>Bacillota</taxon>
        <taxon>Clostridia</taxon>
        <taxon>Eubacteriales</taxon>
        <taxon>Clostridiaceae</taxon>
        <taxon>Clostridium</taxon>
    </lineage>
</organism>
<dbReference type="CDD" id="cd01392">
    <property type="entry name" value="HTH_LacI"/>
    <property type="match status" value="1"/>
</dbReference>
<dbReference type="CDD" id="cd06267">
    <property type="entry name" value="PBP1_LacI_sugar_binding-like"/>
    <property type="match status" value="1"/>
</dbReference>
<dbReference type="PANTHER" id="PTHR30146">
    <property type="entry name" value="LACI-RELATED TRANSCRIPTIONAL REPRESSOR"/>
    <property type="match status" value="1"/>
</dbReference>
<feature type="domain" description="HTH lacI-type" evidence="4">
    <location>
        <begin position="5"/>
        <end position="60"/>
    </location>
</feature>
<evidence type="ECO:0000256" key="3">
    <source>
        <dbReference type="ARBA" id="ARBA00023163"/>
    </source>
</evidence>
<proteinExistence type="predicted"/>
<accession>A0A1E8EW68</accession>
<dbReference type="Pfam" id="PF00532">
    <property type="entry name" value="Peripla_BP_1"/>
    <property type="match status" value="1"/>
</dbReference>
<dbReference type="InterPro" id="IPR001761">
    <property type="entry name" value="Peripla_BP/Lac1_sug-bd_dom"/>
</dbReference>
<dbReference type="GO" id="GO:0003700">
    <property type="term" value="F:DNA-binding transcription factor activity"/>
    <property type="evidence" value="ECO:0007669"/>
    <property type="project" value="TreeGrafter"/>
</dbReference>
<evidence type="ECO:0000256" key="1">
    <source>
        <dbReference type="ARBA" id="ARBA00023015"/>
    </source>
</evidence>
<dbReference type="AlphaFoldDB" id="A0A1E8EW68"/>
<comment type="caution">
    <text evidence="5">The sequence shown here is derived from an EMBL/GenBank/DDBJ whole genome shotgun (WGS) entry which is preliminary data.</text>
</comment>
<dbReference type="Pfam" id="PF00356">
    <property type="entry name" value="LacI"/>
    <property type="match status" value="1"/>
</dbReference>
<dbReference type="GO" id="GO:0000976">
    <property type="term" value="F:transcription cis-regulatory region binding"/>
    <property type="evidence" value="ECO:0007669"/>
    <property type="project" value="TreeGrafter"/>
</dbReference>
<keyword evidence="1" id="KW-0805">Transcription regulation</keyword>
<name>A0A1E8EW68_9CLOT</name>
<dbReference type="SUPFAM" id="SSF47413">
    <property type="entry name" value="lambda repressor-like DNA-binding domains"/>
    <property type="match status" value="1"/>
</dbReference>
<dbReference type="Gene3D" id="3.40.50.2300">
    <property type="match status" value="2"/>
</dbReference>
<dbReference type="InterPro" id="IPR000843">
    <property type="entry name" value="HTH_LacI"/>
</dbReference>
<dbReference type="Proteomes" id="UP000175744">
    <property type="component" value="Unassembled WGS sequence"/>
</dbReference>
<dbReference type="PROSITE" id="PS00356">
    <property type="entry name" value="HTH_LACI_1"/>
    <property type="match status" value="1"/>
</dbReference>
<dbReference type="PROSITE" id="PS50932">
    <property type="entry name" value="HTH_LACI_2"/>
    <property type="match status" value="1"/>
</dbReference>
<reference evidence="5 6" key="1">
    <citation type="submission" date="2016-06" db="EMBL/GenBank/DDBJ databases">
        <title>Genome sequence of Clostridium acetireducens DSM 10703.</title>
        <authorList>
            <person name="Poehlein A."/>
            <person name="Fluechter S."/>
            <person name="Duerre P."/>
            <person name="Daniel R."/>
        </authorList>
    </citation>
    <scope>NUCLEOTIDE SEQUENCE [LARGE SCALE GENOMIC DNA]</scope>
    <source>
        <strain evidence="5 6">DSM 10703</strain>
    </source>
</reference>
<dbReference type="Gene3D" id="1.10.260.40">
    <property type="entry name" value="lambda repressor-like DNA-binding domains"/>
    <property type="match status" value="1"/>
</dbReference>
<dbReference type="InterPro" id="IPR010982">
    <property type="entry name" value="Lambda_DNA-bd_dom_sf"/>
</dbReference>
<evidence type="ECO:0000313" key="6">
    <source>
        <dbReference type="Proteomes" id="UP000175744"/>
    </source>
</evidence>
<dbReference type="InterPro" id="IPR028082">
    <property type="entry name" value="Peripla_BP_I"/>
</dbReference>
<dbReference type="OrthoDB" id="369222at2"/>
<sequence length="337" mass="38173">MGKKITMLDIANKAGVSKATVSMVINKTDNKISEETRKKILNIAKELNYIPNSIARSLSTNKSNTIGIILPDITNPFFAEIARAIEDEASENGYNVIFCNTDNVIEKEEKYTKLLISKLIDGVIFISGGDSSKSIKILEDNNIHFILVDRYIESYYKYYGVYCLNEKGVKEGIEYLYSKNNKKIAFVSGPKEIQVSMQRLKGYKETMTKYGIYKNNLVFEGDFTINGGKKATEEILKINEKVDAIFYSNDMMAYGGMKVLVKKGYKIPKDISIMGFDNINISKFIEPELTTVGQPIYSMGKNSCNLLIKLINNENIDKRQIYFETKLIIRDTVSMTP</sequence>
<dbReference type="PATRIC" id="fig|1121290.3.peg.2128"/>
<evidence type="ECO:0000259" key="4">
    <source>
        <dbReference type="PROSITE" id="PS50932"/>
    </source>
</evidence>
<keyword evidence="6" id="KW-1185">Reference proteome</keyword>